<name>A0A0E9WY02_ANGAN</name>
<evidence type="ECO:0000313" key="1">
    <source>
        <dbReference type="EMBL" id="JAH94308.1"/>
    </source>
</evidence>
<protein>
    <submittedName>
        <fullName evidence="1">Uncharacterized protein</fullName>
    </submittedName>
</protein>
<accession>A0A0E9WY02</accession>
<reference evidence="1" key="1">
    <citation type="submission" date="2014-11" db="EMBL/GenBank/DDBJ databases">
        <authorList>
            <person name="Amaro Gonzalez C."/>
        </authorList>
    </citation>
    <scope>NUCLEOTIDE SEQUENCE</scope>
</reference>
<reference evidence="1" key="2">
    <citation type="journal article" date="2015" name="Fish Shellfish Immunol.">
        <title>Early steps in the European eel (Anguilla anguilla)-Vibrio vulnificus interaction in the gills: Role of the RtxA13 toxin.</title>
        <authorList>
            <person name="Callol A."/>
            <person name="Pajuelo D."/>
            <person name="Ebbesson L."/>
            <person name="Teles M."/>
            <person name="MacKenzie S."/>
            <person name="Amaro C."/>
        </authorList>
    </citation>
    <scope>NUCLEOTIDE SEQUENCE</scope>
</reference>
<dbReference type="EMBL" id="GBXM01014269">
    <property type="protein sequence ID" value="JAH94308.1"/>
    <property type="molecule type" value="Transcribed_RNA"/>
</dbReference>
<sequence>MTKNQLTKRFTIYYMLLTLKNDHKKETQIHHIYNINKYIQIPSLVRGKSTRPWIPAWDANTYLRKICDSMMVPLQTAKWGQLVE</sequence>
<proteinExistence type="predicted"/>
<organism evidence="1">
    <name type="scientific">Anguilla anguilla</name>
    <name type="common">European freshwater eel</name>
    <name type="synonym">Muraena anguilla</name>
    <dbReference type="NCBI Taxonomy" id="7936"/>
    <lineage>
        <taxon>Eukaryota</taxon>
        <taxon>Metazoa</taxon>
        <taxon>Chordata</taxon>
        <taxon>Craniata</taxon>
        <taxon>Vertebrata</taxon>
        <taxon>Euteleostomi</taxon>
        <taxon>Actinopterygii</taxon>
        <taxon>Neopterygii</taxon>
        <taxon>Teleostei</taxon>
        <taxon>Anguilliformes</taxon>
        <taxon>Anguillidae</taxon>
        <taxon>Anguilla</taxon>
    </lineage>
</organism>
<dbReference type="AlphaFoldDB" id="A0A0E9WY02"/>